<evidence type="ECO:0000256" key="4">
    <source>
        <dbReference type="PIRNR" id="PIRNR036417"/>
    </source>
</evidence>
<evidence type="ECO:0000256" key="3">
    <source>
        <dbReference type="ARBA" id="ARBA00023315"/>
    </source>
</evidence>
<dbReference type="InterPro" id="IPR012392">
    <property type="entry name" value="3-ktacl-CoA_syn"/>
</dbReference>
<sequence>MEYSYNMSTAVLITSTLLLLLLSLFHLCKTLHRRTNNRHCYLLDYVCFKPSDDRKLSTDHCGRIVRRNSHLGIDEYKFMLKMIVKSGIGEETYAPTNIVEGRESEPTMADAMEEMDDCFFSSLDELFSRSGFDPSDVDVLVVNVSMFSPTPSLAARIVNRYKMREDVKTYNLSGMGCNASLISINVVENIFKCNPNKLAVVMTSESISPNWYSGKNKSMMLGNCLFRSGGCAILLTNNPRLRDRAKLRLRCLVRTHLGDEDAYGCAIQTEDSDGLMGIHLSKDLPKVAARAFFLNLRQLAPKVLPVGELLRYLLSTLRKTPTTMKSGSEGGGERTSVAINFKAGIDHFCLHTGGTAVIEGVEKSLGLSKFDAEPARMTLHRFGNTSAGSLWYVLGYMEAKKRLKRGDKVLMIGFGAGFTCNSCLWEVVRDMEDENVWGDCIDRYPLKNLSNPYIKKFGWINEHSVMPADLPKDFVGL</sequence>
<dbReference type="InterPro" id="IPR013747">
    <property type="entry name" value="ACP_syn_III_C"/>
</dbReference>
<evidence type="ECO:0000256" key="2">
    <source>
        <dbReference type="ARBA" id="ARBA00022679"/>
    </source>
</evidence>
<feature type="signal peptide" evidence="6">
    <location>
        <begin position="1"/>
        <end position="30"/>
    </location>
</feature>
<evidence type="ECO:0000256" key="1">
    <source>
        <dbReference type="ARBA" id="ARBA00005531"/>
    </source>
</evidence>
<organism evidence="9 10">
    <name type="scientific">Acorus calamus</name>
    <name type="common">Sweet flag</name>
    <dbReference type="NCBI Taxonomy" id="4465"/>
    <lineage>
        <taxon>Eukaryota</taxon>
        <taxon>Viridiplantae</taxon>
        <taxon>Streptophyta</taxon>
        <taxon>Embryophyta</taxon>
        <taxon>Tracheophyta</taxon>
        <taxon>Spermatophyta</taxon>
        <taxon>Magnoliopsida</taxon>
        <taxon>Liliopsida</taxon>
        <taxon>Acoraceae</taxon>
        <taxon>Acorus</taxon>
    </lineage>
</organism>
<feature type="active site" evidence="5">
    <location>
        <position position="351"/>
    </location>
</feature>
<dbReference type="EMBL" id="JAUJYO010000018">
    <property type="protein sequence ID" value="KAK1290442.1"/>
    <property type="molecule type" value="Genomic_DNA"/>
</dbReference>
<feature type="domain" description="FAE" evidence="7">
    <location>
        <begin position="35"/>
        <end position="319"/>
    </location>
</feature>
<dbReference type="GO" id="GO:0006633">
    <property type="term" value="P:fatty acid biosynthetic process"/>
    <property type="evidence" value="ECO:0007669"/>
    <property type="project" value="InterPro"/>
</dbReference>
<reference evidence="9" key="1">
    <citation type="journal article" date="2023" name="Nat. Commun.">
        <title>Diploid and tetraploid genomes of Acorus and the evolution of monocots.</title>
        <authorList>
            <person name="Ma L."/>
            <person name="Liu K.W."/>
            <person name="Li Z."/>
            <person name="Hsiao Y.Y."/>
            <person name="Qi Y."/>
            <person name="Fu T."/>
            <person name="Tang G.D."/>
            <person name="Zhang D."/>
            <person name="Sun W.H."/>
            <person name="Liu D.K."/>
            <person name="Li Y."/>
            <person name="Chen G.Z."/>
            <person name="Liu X.D."/>
            <person name="Liao X.Y."/>
            <person name="Jiang Y.T."/>
            <person name="Yu X."/>
            <person name="Hao Y."/>
            <person name="Huang J."/>
            <person name="Zhao X.W."/>
            <person name="Ke S."/>
            <person name="Chen Y.Y."/>
            <person name="Wu W.L."/>
            <person name="Hsu J.L."/>
            <person name="Lin Y.F."/>
            <person name="Huang M.D."/>
            <person name="Li C.Y."/>
            <person name="Huang L."/>
            <person name="Wang Z.W."/>
            <person name="Zhao X."/>
            <person name="Zhong W.Y."/>
            <person name="Peng D.H."/>
            <person name="Ahmad S."/>
            <person name="Lan S."/>
            <person name="Zhang J.S."/>
            <person name="Tsai W.C."/>
            <person name="Van de Peer Y."/>
            <person name="Liu Z.J."/>
        </authorList>
    </citation>
    <scope>NUCLEOTIDE SEQUENCE</scope>
    <source>
        <strain evidence="9">CP</strain>
    </source>
</reference>
<name>A0AAV9CNQ2_ACOCL</name>
<dbReference type="PANTHER" id="PTHR31561">
    <property type="entry name" value="3-KETOACYL-COA SYNTHASE"/>
    <property type="match status" value="1"/>
</dbReference>
<dbReference type="Proteomes" id="UP001180020">
    <property type="component" value="Unassembled WGS sequence"/>
</dbReference>
<comment type="pathway">
    <text evidence="4">Lipid metabolism; fatty acid biosynthesis.</text>
</comment>
<evidence type="ECO:0000256" key="6">
    <source>
        <dbReference type="SAM" id="SignalP"/>
    </source>
</evidence>
<evidence type="ECO:0000259" key="7">
    <source>
        <dbReference type="Pfam" id="PF08392"/>
    </source>
</evidence>
<dbReference type="Pfam" id="PF08392">
    <property type="entry name" value="FAE1_CUT1_RppA"/>
    <property type="match status" value="1"/>
</dbReference>
<reference evidence="9" key="2">
    <citation type="submission" date="2023-06" db="EMBL/GenBank/DDBJ databases">
        <authorList>
            <person name="Ma L."/>
            <person name="Liu K.-W."/>
            <person name="Li Z."/>
            <person name="Hsiao Y.-Y."/>
            <person name="Qi Y."/>
            <person name="Fu T."/>
            <person name="Tang G."/>
            <person name="Zhang D."/>
            <person name="Sun W.-H."/>
            <person name="Liu D.-K."/>
            <person name="Li Y."/>
            <person name="Chen G.-Z."/>
            <person name="Liu X.-D."/>
            <person name="Liao X.-Y."/>
            <person name="Jiang Y.-T."/>
            <person name="Yu X."/>
            <person name="Hao Y."/>
            <person name="Huang J."/>
            <person name="Zhao X.-W."/>
            <person name="Ke S."/>
            <person name="Chen Y.-Y."/>
            <person name="Wu W.-L."/>
            <person name="Hsu J.-L."/>
            <person name="Lin Y.-F."/>
            <person name="Huang M.-D."/>
            <person name="Li C.-Y."/>
            <person name="Huang L."/>
            <person name="Wang Z.-W."/>
            <person name="Zhao X."/>
            <person name="Zhong W.-Y."/>
            <person name="Peng D.-H."/>
            <person name="Ahmad S."/>
            <person name="Lan S."/>
            <person name="Zhang J.-S."/>
            <person name="Tsai W.-C."/>
            <person name="Van De Peer Y."/>
            <person name="Liu Z.-J."/>
        </authorList>
    </citation>
    <scope>NUCLEOTIDE SEQUENCE</scope>
    <source>
        <strain evidence="9">CP</strain>
        <tissue evidence="9">Leaves</tissue>
    </source>
</reference>
<evidence type="ECO:0000313" key="9">
    <source>
        <dbReference type="EMBL" id="KAK1290442.1"/>
    </source>
</evidence>
<dbReference type="Pfam" id="PF08541">
    <property type="entry name" value="ACP_syn_III_C"/>
    <property type="match status" value="1"/>
</dbReference>
<feature type="chain" id="PRO_5043776454" description="3-ketoacyl-CoA synthase" evidence="6">
    <location>
        <begin position="31"/>
        <end position="477"/>
    </location>
</feature>
<gene>
    <name evidence="9" type="primary">KCS12</name>
    <name evidence="9" type="ORF">QJS10_CPB18g01963</name>
</gene>
<comment type="similarity">
    <text evidence="1 4">Belongs to the thiolase-like superfamily. Chalcone/stilbene synthases family.</text>
</comment>
<dbReference type="PIRSF" id="PIRSF036417">
    <property type="entry name" value="3-ktacl-CoA_syn"/>
    <property type="match status" value="1"/>
</dbReference>
<dbReference type="InterPro" id="IPR013601">
    <property type="entry name" value="FAE1_typ3_polyketide_synth"/>
</dbReference>
<protein>
    <recommendedName>
        <fullName evidence="4">3-ketoacyl-CoA synthase</fullName>
        <ecNumber evidence="4">2.3.1.-</ecNumber>
    </recommendedName>
</protein>
<feature type="active site" evidence="5">
    <location>
        <position position="256"/>
    </location>
</feature>
<feature type="active site" evidence="5">
    <location>
        <position position="347"/>
    </location>
</feature>
<feature type="active site" evidence="5">
    <location>
        <position position="380"/>
    </location>
</feature>
<keyword evidence="2 4" id="KW-0808">Transferase</keyword>
<evidence type="ECO:0000256" key="5">
    <source>
        <dbReference type="PIRSR" id="PIRSR036417-1"/>
    </source>
</evidence>
<keyword evidence="10" id="KW-1185">Reference proteome</keyword>
<evidence type="ECO:0000313" key="10">
    <source>
        <dbReference type="Proteomes" id="UP001180020"/>
    </source>
</evidence>
<feature type="active site" evidence="5">
    <location>
        <position position="384"/>
    </location>
</feature>
<dbReference type="EC" id="2.3.1.-" evidence="4"/>
<accession>A0AAV9CNQ2</accession>
<feature type="domain" description="Beta-ketoacyl-[acyl-carrier-protein] synthase III C-terminal" evidence="8">
    <location>
        <begin position="344"/>
        <end position="426"/>
    </location>
</feature>
<dbReference type="InterPro" id="IPR016039">
    <property type="entry name" value="Thiolase-like"/>
</dbReference>
<dbReference type="Gene3D" id="3.40.47.10">
    <property type="match status" value="1"/>
</dbReference>
<keyword evidence="6" id="KW-0732">Signal</keyword>
<dbReference type="GO" id="GO:0016747">
    <property type="term" value="F:acyltransferase activity, transferring groups other than amino-acyl groups"/>
    <property type="evidence" value="ECO:0007669"/>
    <property type="project" value="InterPro"/>
</dbReference>
<dbReference type="AlphaFoldDB" id="A0AAV9CNQ2"/>
<evidence type="ECO:0000259" key="8">
    <source>
        <dbReference type="Pfam" id="PF08541"/>
    </source>
</evidence>
<dbReference type="GO" id="GO:0016020">
    <property type="term" value="C:membrane"/>
    <property type="evidence" value="ECO:0007669"/>
    <property type="project" value="InterPro"/>
</dbReference>
<dbReference type="CDD" id="cd00831">
    <property type="entry name" value="CHS_like"/>
    <property type="match status" value="1"/>
</dbReference>
<dbReference type="SUPFAM" id="SSF53901">
    <property type="entry name" value="Thiolase-like"/>
    <property type="match status" value="2"/>
</dbReference>
<proteinExistence type="inferred from homology"/>
<feature type="active site" evidence="5">
    <location>
        <position position="177"/>
    </location>
</feature>
<keyword evidence="3 4" id="KW-0012">Acyltransferase</keyword>
<comment type="caution">
    <text evidence="9">The sequence shown here is derived from an EMBL/GenBank/DDBJ whole genome shotgun (WGS) entry which is preliminary data.</text>
</comment>